<dbReference type="Gene3D" id="3.40.50.720">
    <property type="entry name" value="NAD(P)-binding Rossmann-like Domain"/>
    <property type="match status" value="1"/>
</dbReference>
<dbReference type="OrthoDB" id="9402762at2759"/>
<keyword evidence="14" id="KW-1185">Reference proteome</keyword>
<dbReference type="UniPathway" id="UPA00214"/>
<feature type="domain" description="NAD-dependent epimerase/dehydratase" evidence="12">
    <location>
        <begin position="12"/>
        <end position="283"/>
    </location>
</feature>
<dbReference type="AlphaFoldDB" id="A0A8E2DNN2"/>
<dbReference type="CDD" id="cd05247">
    <property type="entry name" value="UDP_G4E_1_SDR_e"/>
    <property type="match status" value="1"/>
</dbReference>
<comment type="function">
    <text evidence="8">Mutarotase converts alpha-aldose to the beta-anomer. It is active on D-glucose, L-arabinose, D-xylose, D-galactose, maltose and lactose.</text>
</comment>
<evidence type="ECO:0000256" key="4">
    <source>
        <dbReference type="ARBA" id="ARBA00005028"/>
    </source>
</evidence>
<dbReference type="GO" id="GO:0006012">
    <property type="term" value="P:galactose metabolic process"/>
    <property type="evidence" value="ECO:0007669"/>
    <property type="project" value="UniProtKB-UniPathway"/>
</dbReference>
<evidence type="ECO:0000256" key="7">
    <source>
        <dbReference type="ARBA" id="ARBA00023235"/>
    </source>
</evidence>
<comment type="catalytic activity">
    <reaction evidence="1 11">
        <text>UDP-alpha-D-glucose = UDP-alpha-D-galactose</text>
        <dbReference type="Rhea" id="RHEA:22168"/>
        <dbReference type="ChEBI" id="CHEBI:58885"/>
        <dbReference type="ChEBI" id="CHEBI:66914"/>
        <dbReference type="EC" id="5.1.3.2"/>
    </reaction>
</comment>
<dbReference type="PRINTS" id="PR01713">
    <property type="entry name" value="NUCEPIMERASE"/>
</dbReference>
<evidence type="ECO:0000313" key="13">
    <source>
        <dbReference type="EMBL" id="OCH90553.1"/>
    </source>
</evidence>
<dbReference type="InterPro" id="IPR005886">
    <property type="entry name" value="UDP_G4E"/>
</dbReference>
<name>A0A8E2DNN2_9APHY</name>
<comment type="pathway">
    <text evidence="3 11">Carbohydrate metabolism; galactose metabolism.</text>
</comment>
<sequence>MSSSEETPLRRVLVTGGAGYIGSHVIYALQETRRYKVISVDNHHNSTPKSLVRVAQLARDNLPTNASDRDRDSAEIDAHQCDLTKPDEVRRVFEKYGKGGIWGVIHIAAYKAVGESTEIPLTYYENNVCATVYLLKVMAEFDCTRMVYSSSATVYGTPPVIPIPESTRLQAESPYGKTKVMSETILGDLCAAEPSRWRAISLRYFNPAGAHPSGLIGEDPLGRPGNLLPLLAHMAIGRVKDSTLKVFGNDYPTPDGTCVRDYLHVLDLAKGHLLALDALEPGSKVFDSCPTEARYKAYNLGKGRGMSVLKIVDAMRKATGFDFKYEIIGRRRGDVPDLTADPTLAEKELGFTAPADLETMCRDLWNWQTKNPYGYEGPDATSA</sequence>
<evidence type="ECO:0000256" key="1">
    <source>
        <dbReference type="ARBA" id="ARBA00000083"/>
    </source>
</evidence>
<evidence type="ECO:0000256" key="2">
    <source>
        <dbReference type="ARBA" id="ARBA00001911"/>
    </source>
</evidence>
<evidence type="ECO:0000256" key="5">
    <source>
        <dbReference type="ARBA" id="ARBA00023027"/>
    </source>
</evidence>
<gene>
    <name evidence="13" type="ORF">OBBRIDRAFT_834953</name>
</gene>
<dbReference type="Gene3D" id="3.90.25.10">
    <property type="entry name" value="UDP-galactose 4-epimerase, domain 1"/>
    <property type="match status" value="1"/>
</dbReference>
<accession>A0A8E2DNN2</accession>
<dbReference type="NCBIfam" id="TIGR01179">
    <property type="entry name" value="galE"/>
    <property type="match status" value="1"/>
</dbReference>
<keyword evidence="7 11" id="KW-0413">Isomerase</keyword>
<comment type="similarity">
    <text evidence="11">Belongs to the NAD(P)-dependent epimerase/dehydratase family.</text>
</comment>
<dbReference type="EMBL" id="KV722402">
    <property type="protein sequence ID" value="OCH90553.1"/>
    <property type="molecule type" value="Genomic_DNA"/>
</dbReference>
<protein>
    <recommendedName>
        <fullName evidence="11">UDP-glucose 4-epimerase</fullName>
        <ecNumber evidence="11">5.1.3.2</ecNumber>
    </recommendedName>
</protein>
<dbReference type="GO" id="GO:0003978">
    <property type="term" value="F:UDP-glucose 4-epimerase activity"/>
    <property type="evidence" value="ECO:0007669"/>
    <property type="project" value="UniProtKB-UniRule"/>
</dbReference>
<evidence type="ECO:0000256" key="10">
    <source>
        <dbReference type="ARBA" id="ARBA00038238"/>
    </source>
</evidence>
<comment type="cofactor">
    <cofactor evidence="2 11">
        <name>NAD(+)</name>
        <dbReference type="ChEBI" id="CHEBI:57540"/>
    </cofactor>
</comment>
<comment type="subunit">
    <text evidence="11">Homodimer.</text>
</comment>
<dbReference type="SUPFAM" id="SSF51735">
    <property type="entry name" value="NAD(P)-binding Rossmann-fold domains"/>
    <property type="match status" value="1"/>
</dbReference>
<organism evidence="13 14">
    <name type="scientific">Obba rivulosa</name>
    <dbReference type="NCBI Taxonomy" id="1052685"/>
    <lineage>
        <taxon>Eukaryota</taxon>
        <taxon>Fungi</taxon>
        <taxon>Dikarya</taxon>
        <taxon>Basidiomycota</taxon>
        <taxon>Agaricomycotina</taxon>
        <taxon>Agaricomycetes</taxon>
        <taxon>Polyporales</taxon>
        <taxon>Gelatoporiaceae</taxon>
        <taxon>Obba</taxon>
    </lineage>
</organism>
<dbReference type="GO" id="GO:0005829">
    <property type="term" value="C:cytosol"/>
    <property type="evidence" value="ECO:0007669"/>
    <property type="project" value="TreeGrafter"/>
</dbReference>
<evidence type="ECO:0000256" key="9">
    <source>
        <dbReference type="ARBA" id="ARBA00037955"/>
    </source>
</evidence>
<keyword evidence="11" id="KW-0119">Carbohydrate metabolism</keyword>
<evidence type="ECO:0000313" key="14">
    <source>
        <dbReference type="Proteomes" id="UP000250043"/>
    </source>
</evidence>
<dbReference type="InterPro" id="IPR036291">
    <property type="entry name" value="NAD(P)-bd_dom_sf"/>
</dbReference>
<dbReference type="PANTHER" id="PTHR43725">
    <property type="entry name" value="UDP-GLUCOSE 4-EPIMERASE"/>
    <property type="match status" value="1"/>
</dbReference>
<evidence type="ECO:0000256" key="3">
    <source>
        <dbReference type="ARBA" id="ARBA00004947"/>
    </source>
</evidence>
<dbReference type="PANTHER" id="PTHR43725:SF47">
    <property type="entry name" value="UDP-GLUCOSE 4-EPIMERASE"/>
    <property type="match status" value="1"/>
</dbReference>
<comment type="pathway">
    <text evidence="4">Carbohydrate metabolism; hexose metabolism.</text>
</comment>
<comment type="similarity">
    <text evidence="10">In the C-terminal section; belongs to the aldose epimerase family.</text>
</comment>
<keyword evidence="5 11" id="KW-0520">NAD</keyword>
<keyword evidence="6" id="KW-0299">Galactose metabolism</keyword>
<evidence type="ECO:0000256" key="8">
    <source>
        <dbReference type="ARBA" id="ARBA00037676"/>
    </source>
</evidence>
<evidence type="ECO:0000259" key="12">
    <source>
        <dbReference type="Pfam" id="PF01370"/>
    </source>
</evidence>
<evidence type="ECO:0000256" key="11">
    <source>
        <dbReference type="RuleBase" id="RU366046"/>
    </source>
</evidence>
<dbReference type="EC" id="5.1.3.2" evidence="11"/>
<dbReference type="InterPro" id="IPR001509">
    <property type="entry name" value="Epimerase_deHydtase"/>
</dbReference>
<reference evidence="13 14" key="1">
    <citation type="submission" date="2016-07" db="EMBL/GenBank/DDBJ databases">
        <title>Draft genome of the white-rot fungus Obba rivulosa 3A-2.</title>
        <authorList>
            <consortium name="DOE Joint Genome Institute"/>
            <person name="Miettinen O."/>
            <person name="Riley R."/>
            <person name="Acob R."/>
            <person name="Barry K."/>
            <person name="Cullen D."/>
            <person name="De Vries R."/>
            <person name="Hainaut M."/>
            <person name="Hatakka A."/>
            <person name="Henrissat B."/>
            <person name="Hilden K."/>
            <person name="Kuo R."/>
            <person name="Labutti K."/>
            <person name="Lipzen A."/>
            <person name="Makela M.R."/>
            <person name="Sandor L."/>
            <person name="Spatafora J.W."/>
            <person name="Grigoriev I.V."/>
            <person name="Hibbett D.S."/>
        </authorList>
    </citation>
    <scope>NUCLEOTIDE SEQUENCE [LARGE SCALE GENOMIC DNA]</scope>
    <source>
        <strain evidence="13 14">3A-2</strain>
    </source>
</reference>
<dbReference type="Proteomes" id="UP000250043">
    <property type="component" value="Unassembled WGS sequence"/>
</dbReference>
<evidence type="ECO:0000256" key="6">
    <source>
        <dbReference type="ARBA" id="ARBA00023144"/>
    </source>
</evidence>
<comment type="similarity">
    <text evidence="9">In the N-terminal section; belongs to the NAD(P)-dependent epimerase/dehydratase family.</text>
</comment>
<dbReference type="Pfam" id="PF01370">
    <property type="entry name" value="Epimerase"/>
    <property type="match status" value="1"/>
</dbReference>
<proteinExistence type="inferred from homology"/>